<evidence type="ECO:0000313" key="1">
    <source>
        <dbReference type="EMBL" id="KAK9234354.1"/>
    </source>
</evidence>
<sequence>MGGSLSKFGSISPTTTVSPTHRDHRNSGNTTKSDDHRNSGNTTSYDDHRITISNCTFNTNYGTIITNNLQHIEVEERQVINSIGHDSRLTNLVTQAGVLDRLEEDAKVGNISHQQFELLTNGCQRIYNDINRSRDMKLVVIPAIIEANITADGYTGVDIQVHGHRVFFLIAYSSVNHPIKIEQRLFHGTACAAGSYTIRQFTKNEYEHFCEISA</sequence>
<organism evidence="1 2">
    <name type="scientific">Lipomyces kononenkoae</name>
    <name type="common">Yeast</name>
    <dbReference type="NCBI Taxonomy" id="34357"/>
    <lineage>
        <taxon>Eukaryota</taxon>
        <taxon>Fungi</taxon>
        <taxon>Dikarya</taxon>
        <taxon>Ascomycota</taxon>
        <taxon>Saccharomycotina</taxon>
        <taxon>Lipomycetes</taxon>
        <taxon>Lipomycetales</taxon>
        <taxon>Lipomycetaceae</taxon>
        <taxon>Lipomyces</taxon>
    </lineage>
</organism>
<accession>A0ACC3SSI3</accession>
<evidence type="ECO:0000313" key="2">
    <source>
        <dbReference type="Proteomes" id="UP001433508"/>
    </source>
</evidence>
<gene>
    <name evidence="1" type="ORF">V1525DRAFT_422330</name>
</gene>
<keyword evidence="2" id="KW-1185">Reference proteome</keyword>
<reference evidence="2" key="1">
    <citation type="journal article" date="2024" name="Front. Bioeng. Biotechnol.">
        <title>Genome-scale model development and genomic sequencing of the oleaginous clade Lipomyces.</title>
        <authorList>
            <person name="Czajka J.J."/>
            <person name="Han Y."/>
            <person name="Kim J."/>
            <person name="Mondo S.J."/>
            <person name="Hofstad B.A."/>
            <person name="Robles A."/>
            <person name="Haridas S."/>
            <person name="Riley R."/>
            <person name="LaButti K."/>
            <person name="Pangilinan J."/>
            <person name="Andreopoulos W."/>
            <person name="Lipzen A."/>
            <person name="Yan J."/>
            <person name="Wang M."/>
            <person name="Ng V."/>
            <person name="Grigoriev I.V."/>
            <person name="Spatafora J.W."/>
            <person name="Magnuson J.K."/>
            <person name="Baker S.E."/>
            <person name="Pomraning K.R."/>
        </authorList>
    </citation>
    <scope>NUCLEOTIDE SEQUENCE [LARGE SCALE GENOMIC DNA]</scope>
    <source>
        <strain evidence="2">CBS 7786</strain>
    </source>
</reference>
<protein>
    <submittedName>
        <fullName evidence="1">Uncharacterized protein</fullName>
    </submittedName>
</protein>
<comment type="caution">
    <text evidence="1">The sequence shown here is derived from an EMBL/GenBank/DDBJ whole genome shotgun (WGS) entry which is preliminary data.</text>
</comment>
<dbReference type="Proteomes" id="UP001433508">
    <property type="component" value="Unassembled WGS sequence"/>
</dbReference>
<proteinExistence type="predicted"/>
<dbReference type="EMBL" id="MU971485">
    <property type="protein sequence ID" value="KAK9234354.1"/>
    <property type="molecule type" value="Genomic_DNA"/>
</dbReference>
<name>A0ACC3SSI3_LIPKO</name>